<dbReference type="Gene3D" id="1.20.5.110">
    <property type="match status" value="2"/>
</dbReference>
<dbReference type="EMBL" id="CAJVRC010000845">
    <property type="protein sequence ID" value="CAG8892216.1"/>
    <property type="molecule type" value="Genomic_DNA"/>
</dbReference>
<dbReference type="PROSITE" id="PS50192">
    <property type="entry name" value="T_SNARE"/>
    <property type="match status" value="1"/>
</dbReference>
<keyword evidence="8" id="KW-1185">Reference proteome</keyword>
<feature type="region of interest" description="Disordered" evidence="5">
    <location>
        <begin position="428"/>
        <end position="469"/>
    </location>
</feature>
<comment type="caution">
    <text evidence="7">The sequence shown here is derived from an EMBL/GenBank/DDBJ whole genome shotgun (WGS) entry which is preliminary data.</text>
</comment>
<dbReference type="SUPFAM" id="SSF58038">
    <property type="entry name" value="SNARE fusion complex"/>
    <property type="match status" value="2"/>
</dbReference>
<dbReference type="InterPro" id="IPR000727">
    <property type="entry name" value="T_SNARE_dom"/>
</dbReference>
<dbReference type="PANTHER" id="PTHR43400">
    <property type="entry name" value="FUMARATE REDUCTASE"/>
    <property type="match status" value="1"/>
</dbReference>
<dbReference type="InterPro" id="IPR050315">
    <property type="entry name" value="FAD-oxidoreductase_2"/>
</dbReference>
<dbReference type="AlphaFoldDB" id="A0A9W4P322"/>
<dbReference type="Gene3D" id="3.50.50.60">
    <property type="entry name" value="FAD/NAD(P)-binding domain"/>
    <property type="match status" value="1"/>
</dbReference>
<name>A0A9W4P322_9EURO</name>
<comment type="cofactor">
    <cofactor evidence="1">
        <name>FAD</name>
        <dbReference type="ChEBI" id="CHEBI:57692"/>
    </cofactor>
</comment>
<dbReference type="CDD" id="cd15886">
    <property type="entry name" value="SNARE_SEC9N"/>
    <property type="match status" value="1"/>
</dbReference>
<dbReference type="CDD" id="cd15857">
    <property type="entry name" value="SNARE_SEC9C"/>
    <property type="match status" value="1"/>
</dbReference>
<dbReference type="Gene3D" id="3.90.700.10">
    <property type="entry name" value="Succinate dehydrogenase/fumarate reductase flavoprotein, catalytic domain"/>
    <property type="match status" value="1"/>
</dbReference>
<dbReference type="OrthoDB" id="7777654at2759"/>
<evidence type="ECO:0000313" key="8">
    <source>
        <dbReference type="Proteomes" id="UP001154252"/>
    </source>
</evidence>
<evidence type="ECO:0000313" key="7">
    <source>
        <dbReference type="EMBL" id="CAG8892216.1"/>
    </source>
</evidence>
<reference evidence="7" key="1">
    <citation type="submission" date="2021-07" db="EMBL/GenBank/DDBJ databases">
        <authorList>
            <person name="Branca A.L. A."/>
        </authorList>
    </citation>
    <scope>NUCLEOTIDE SEQUENCE</scope>
</reference>
<dbReference type="PANTHER" id="PTHR43400:SF7">
    <property type="entry name" value="FAD-DEPENDENT OXIDOREDUCTASE 2 FAD BINDING DOMAIN-CONTAINING PROTEIN"/>
    <property type="match status" value="1"/>
</dbReference>
<proteinExistence type="predicted"/>
<feature type="compositionally biased region" description="Gly residues" evidence="5">
    <location>
        <begin position="88"/>
        <end position="104"/>
    </location>
</feature>
<feature type="compositionally biased region" description="Polar residues" evidence="5">
    <location>
        <begin position="67"/>
        <end position="87"/>
    </location>
</feature>
<keyword evidence="2" id="KW-0285">Flavoprotein</keyword>
<keyword evidence="4" id="KW-0560">Oxidoreductase</keyword>
<dbReference type="GO" id="GO:0016491">
    <property type="term" value="F:oxidoreductase activity"/>
    <property type="evidence" value="ECO:0007669"/>
    <property type="project" value="UniProtKB-KW"/>
</dbReference>
<sequence length="862" mass="92767">MGLFKKSDGDDDSNRRALFGSRKKDKSPSTPSNPYAQPIPVDPYTKAKIGAGVAPLPADHPAANGGSAAQSPHNIPSDNKYSANRYGNQGGYGSDRFGGSGAGAGSPASGSRYGSGGYGGLGGGDPNDPAAADSARNELFGGANKNKNRSPDNSAGSPPPYSEGQNGQGQNNYGGGSNEYSMATFQDRQLTAEEEEEEEVQATKNEMRFVKQGDVASTRNALRAAAQAEETGRATLARLGAQGESVHDTEKSLDMTSIEGRIAEDKAKELKTLNKSMFAVHVSNPFTASRRRRDRDEKILNTHREDRDVREGTRSEAHATNQRMDRVFRDIDRDAAKQGKGKKASVTERAKYQFEADSEDEGMEDEIEQNLDLLSGATGRLNGLALATGKELDEQNRHLERIMGKSTTPSSTSIPYRHAKLHRTGLHCRSPAHDREPHRPCAISSSSPRLPRRRRLASRQRRPLPALLQPPGLQVNGRIKFWGGLALKTQDCGKGLVEDELRAVTNAGVDVFFDTVAPAVVTDPTSGAVVGVEVVNSDSSTNAHNKITIAVGAVILAASGFEANPQLPAQWLGPGWDCARVRGTPYNTGEMLQIAQRDVSAKTAGNWSGCHCVAWDADAPLDSGNREVSNEYTKSGYPLGIMVNRDGKQFVDEGSDMRNYTYAMIGRRVLQQPGQVAFQVWDARTVAWLREEYRGEVVRRIEGASLEELAEKCVEVGLVDPRRFMESVKEYSASIEGEDGQKRWDPAIKDGLVAKGLPVPKSNWALPIHKPLFLAVKVTAGITFTFGGLAVNPGTAAVISETTSDEVPGLYCLGEMLGGIFYDNYPGGSGLTSGTVFGRRAGRAAAERAAKSGRLNGCQESR</sequence>
<accession>A0A9W4P322</accession>
<gene>
    <name evidence="7" type="ORF">PEGY_LOCUS3034</name>
</gene>
<dbReference type="InterPro" id="IPR003953">
    <property type="entry name" value="FAD-dep_OxRdtase_2_FAD-bd"/>
</dbReference>
<dbReference type="Pfam" id="PF00890">
    <property type="entry name" value="FAD_binding_2"/>
    <property type="match status" value="1"/>
</dbReference>
<evidence type="ECO:0000256" key="4">
    <source>
        <dbReference type="ARBA" id="ARBA00023002"/>
    </source>
</evidence>
<evidence type="ECO:0000256" key="1">
    <source>
        <dbReference type="ARBA" id="ARBA00001974"/>
    </source>
</evidence>
<organism evidence="7 8">
    <name type="scientific">Penicillium egyptiacum</name>
    <dbReference type="NCBI Taxonomy" id="1303716"/>
    <lineage>
        <taxon>Eukaryota</taxon>
        <taxon>Fungi</taxon>
        <taxon>Dikarya</taxon>
        <taxon>Ascomycota</taxon>
        <taxon>Pezizomycotina</taxon>
        <taxon>Eurotiomycetes</taxon>
        <taxon>Eurotiomycetidae</taxon>
        <taxon>Eurotiales</taxon>
        <taxon>Aspergillaceae</taxon>
        <taxon>Penicillium</taxon>
    </lineage>
</organism>
<feature type="compositionally biased region" description="Basic residues" evidence="5">
    <location>
        <begin position="450"/>
        <end position="462"/>
    </location>
</feature>
<dbReference type="SUPFAM" id="SSF56425">
    <property type="entry name" value="Succinate dehydrogenase/fumarate reductase flavoprotein, catalytic domain"/>
    <property type="match status" value="1"/>
</dbReference>
<dbReference type="SUPFAM" id="SSF51905">
    <property type="entry name" value="FAD/NAD(P)-binding domain"/>
    <property type="match status" value="1"/>
</dbReference>
<dbReference type="InterPro" id="IPR027477">
    <property type="entry name" value="Succ_DH/fumarate_Rdtase_cat_sf"/>
</dbReference>
<feature type="compositionally biased region" description="Basic and acidic residues" evidence="5">
    <location>
        <begin position="1"/>
        <end position="15"/>
    </location>
</feature>
<feature type="region of interest" description="Disordered" evidence="5">
    <location>
        <begin position="1"/>
        <end position="202"/>
    </location>
</feature>
<evidence type="ECO:0000256" key="3">
    <source>
        <dbReference type="ARBA" id="ARBA00022827"/>
    </source>
</evidence>
<protein>
    <recommendedName>
        <fullName evidence="6">t-SNARE coiled-coil homology domain-containing protein</fullName>
    </recommendedName>
</protein>
<keyword evidence="3" id="KW-0274">FAD</keyword>
<evidence type="ECO:0000259" key="6">
    <source>
        <dbReference type="PROSITE" id="PS50192"/>
    </source>
</evidence>
<dbReference type="InterPro" id="IPR036188">
    <property type="entry name" value="FAD/NAD-bd_sf"/>
</dbReference>
<feature type="compositionally biased region" description="Low complexity" evidence="5">
    <location>
        <begin position="162"/>
        <end position="171"/>
    </location>
</feature>
<evidence type="ECO:0000256" key="5">
    <source>
        <dbReference type="SAM" id="MobiDB-lite"/>
    </source>
</evidence>
<feature type="compositionally biased region" description="Gly residues" evidence="5">
    <location>
        <begin position="113"/>
        <end position="125"/>
    </location>
</feature>
<evidence type="ECO:0000256" key="2">
    <source>
        <dbReference type="ARBA" id="ARBA00022630"/>
    </source>
</evidence>
<dbReference type="Proteomes" id="UP001154252">
    <property type="component" value="Unassembled WGS sequence"/>
</dbReference>
<feature type="domain" description="T-SNARE coiled-coil homology" evidence="6">
    <location>
        <begin position="361"/>
        <end position="402"/>
    </location>
</feature>